<dbReference type="EMBL" id="CP137080">
    <property type="protein sequence ID" value="WOQ70900.1"/>
    <property type="molecule type" value="Genomic_DNA"/>
</dbReference>
<feature type="transmembrane region" description="Helical" evidence="7">
    <location>
        <begin position="147"/>
        <end position="163"/>
    </location>
</feature>
<proteinExistence type="inferred from homology"/>
<evidence type="ECO:0000256" key="3">
    <source>
        <dbReference type="ARBA" id="ARBA00022692"/>
    </source>
</evidence>
<dbReference type="PANTHER" id="PTHR19139:SF199">
    <property type="entry name" value="MIP17260P"/>
    <property type="match status" value="1"/>
</dbReference>
<dbReference type="Proteomes" id="UP001329313">
    <property type="component" value="Chromosome"/>
</dbReference>
<dbReference type="Gene3D" id="1.20.1080.10">
    <property type="entry name" value="Glycerol uptake facilitator protein"/>
    <property type="match status" value="1"/>
</dbReference>
<dbReference type="InterPro" id="IPR000425">
    <property type="entry name" value="MIP"/>
</dbReference>
<keyword evidence="9" id="KW-1185">Reference proteome</keyword>
<dbReference type="InterPro" id="IPR034294">
    <property type="entry name" value="Aquaporin_transptr"/>
</dbReference>
<dbReference type="KEGG" id="mliy:RYJ27_02795"/>
<evidence type="ECO:0000256" key="1">
    <source>
        <dbReference type="ARBA" id="ARBA00004141"/>
    </source>
</evidence>
<protein>
    <submittedName>
        <fullName evidence="8">MIP/aquaporin family protein</fullName>
    </submittedName>
</protein>
<feature type="transmembrane region" description="Helical" evidence="7">
    <location>
        <begin position="122"/>
        <end position="140"/>
    </location>
</feature>
<evidence type="ECO:0000256" key="6">
    <source>
        <dbReference type="RuleBase" id="RU000477"/>
    </source>
</evidence>
<keyword evidence="6" id="KW-0813">Transport</keyword>
<name>A0AAU0ML56_9MICO</name>
<dbReference type="InterPro" id="IPR023271">
    <property type="entry name" value="Aquaporin-like"/>
</dbReference>
<dbReference type="PRINTS" id="PR00783">
    <property type="entry name" value="MINTRINSICP"/>
</dbReference>
<evidence type="ECO:0000256" key="7">
    <source>
        <dbReference type="SAM" id="Phobius"/>
    </source>
</evidence>
<comment type="similarity">
    <text evidence="2 6">Belongs to the MIP/aquaporin (TC 1.A.8) family.</text>
</comment>
<feature type="transmembrane region" description="Helical" evidence="7">
    <location>
        <begin position="83"/>
        <end position="102"/>
    </location>
</feature>
<dbReference type="SUPFAM" id="SSF81338">
    <property type="entry name" value="Aquaporin-like"/>
    <property type="match status" value="1"/>
</dbReference>
<gene>
    <name evidence="8" type="ORF">RYJ27_02795</name>
</gene>
<evidence type="ECO:0000256" key="4">
    <source>
        <dbReference type="ARBA" id="ARBA00022989"/>
    </source>
</evidence>
<comment type="subcellular location">
    <subcellularLocation>
        <location evidence="1">Membrane</location>
        <topology evidence="1">Multi-pass membrane protein</topology>
    </subcellularLocation>
</comment>
<dbReference type="RefSeq" id="WP_330171966.1">
    <property type="nucleotide sequence ID" value="NZ_CP137080.1"/>
</dbReference>
<keyword evidence="3 6" id="KW-0812">Transmembrane</keyword>
<feature type="transmembrane region" description="Helical" evidence="7">
    <location>
        <begin position="42"/>
        <end position="62"/>
    </location>
</feature>
<dbReference type="Pfam" id="PF00230">
    <property type="entry name" value="MIP"/>
    <property type="match status" value="1"/>
</dbReference>
<dbReference type="AlphaFoldDB" id="A0AAU0ML56"/>
<sequence length="221" mass="22330">MARALVGEFLGSALLAVVVVGSGIAAASLSPNDVGLQLLENAFATALGLAVLILVFASVSGAHFNPVVTLVDAALHGARPSAVASYIPVQIVGCVAGAVLANVLFDVSFAWSTTDRASVPRLVSEVVATWGLVLVIFALVRTGRSHLAAPAVGAYIGAAYFFTSSTSFANPAITVGRAFSDTFAGIAPASVLPFIGAQLLGGAIGWATVRLLFPRVQPAVG</sequence>
<dbReference type="PANTHER" id="PTHR19139">
    <property type="entry name" value="AQUAPORIN TRANSPORTER"/>
    <property type="match status" value="1"/>
</dbReference>
<dbReference type="GO" id="GO:0005886">
    <property type="term" value="C:plasma membrane"/>
    <property type="evidence" value="ECO:0007669"/>
    <property type="project" value="TreeGrafter"/>
</dbReference>
<keyword evidence="5 7" id="KW-0472">Membrane</keyword>
<accession>A0AAU0ML56</accession>
<evidence type="ECO:0000256" key="5">
    <source>
        <dbReference type="ARBA" id="ARBA00023136"/>
    </source>
</evidence>
<evidence type="ECO:0000313" key="8">
    <source>
        <dbReference type="EMBL" id="WOQ70900.1"/>
    </source>
</evidence>
<dbReference type="GO" id="GO:0015250">
    <property type="term" value="F:water channel activity"/>
    <property type="evidence" value="ECO:0007669"/>
    <property type="project" value="TreeGrafter"/>
</dbReference>
<feature type="transmembrane region" description="Helical" evidence="7">
    <location>
        <begin position="183"/>
        <end position="207"/>
    </location>
</feature>
<reference evidence="8 9" key="1">
    <citation type="submission" date="2023-10" db="EMBL/GenBank/DDBJ databases">
        <title>Y20.</title>
        <authorList>
            <person name="Zhang G."/>
            <person name="Ding Y."/>
        </authorList>
    </citation>
    <scope>NUCLEOTIDE SEQUENCE [LARGE SCALE GENOMIC DNA]</scope>
    <source>
        <strain evidence="8 9">Y20</strain>
    </source>
</reference>
<keyword evidence="4 7" id="KW-1133">Transmembrane helix</keyword>
<organism evidence="8 9">
    <name type="scientific">Microbacterium limosum</name>
    <dbReference type="NCBI Taxonomy" id="3079935"/>
    <lineage>
        <taxon>Bacteria</taxon>
        <taxon>Bacillati</taxon>
        <taxon>Actinomycetota</taxon>
        <taxon>Actinomycetes</taxon>
        <taxon>Micrococcales</taxon>
        <taxon>Microbacteriaceae</taxon>
        <taxon>Microbacterium</taxon>
    </lineage>
</organism>
<evidence type="ECO:0000313" key="9">
    <source>
        <dbReference type="Proteomes" id="UP001329313"/>
    </source>
</evidence>
<evidence type="ECO:0000256" key="2">
    <source>
        <dbReference type="ARBA" id="ARBA00006175"/>
    </source>
</evidence>